<organism evidence="2 3">
    <name type="scientific">Salinarimonas soli</name>
    <dbReference type="NCBI Taxonomy" id="1638099"/>
    <lineage>
        <taxon>Bacteria</taxon>
        <taxon>Pseudomonadati</taxon>
        <taxon>Pseudomonadota</taxon>
        <taxon>Alphaproteobacteria</taxon>
        <taxon>Hyphomicrobiales</taxon>
        <taxon>Salinarimonadaceae</taxon>
        <taxon>Salinarimonas</taxon>
    </lineage>
</organism>
<dbReference type="RefSeq" id="WP_149817988.1">
    <property type="nucleotide sequence ID" value="NZ_VUOA01000022.1"/>
</dbReference>
<sequence length="136" mass="14943">MIKKEPNPIDRHVGSRVRMRRVLVGMSQEKLGDALGLTFQQVQKYEKGTNRIGASRLHQLAHVLGVPVAFFYEGAPVEADGPGGLQEPGAPAYVADFMSTTEGLQLMKAFVRIKDARVRRRLVDLAVSLVDAAEDD</sequence>
<dbReference type="OrthoDB" id="9797172at2"/>
<evidence type="ECO:0000259" key="1">
    <source>
        <dbReference type="PROSITE" id="PS50943"/>
    </source>
</evidence>
<dbReference type="SMART" id="SM00530">
    <property type="entry name" value="HTH_XRE"/>
    <property type="match status" value="1"/>
</dbReference>
<reference evidence="2 3" key="2">
    <citation type="submission" date="2019-09" db="EMBL/GenBank/DDBJ databases">
        <authorList>
            <person name="Jin C."/>
        </authorList>
    </citation>
    <scope>NUCLEOTIDE SEQUENCE [LARGE SCALE GENOMIC DNA]</scope>
    <source>
        <strain evidence="2 3">BN140002</strain>
    </source>
</reference>
<dbReference type="PROSITE" id="PS50943">
    <property type="entry name" value="HTH_CROC1"/>
    <property type="match status" value="1"/>
</dbReference>
<gene>
    <name evidence="2" type="ORF">F0L46_12520</name>
</gene>
<dbReference type="InterPro" id="IPR001387">
    <property type="entry name" value="Cro/C1-type_HTH"/>
</dbReference>
<protein>
    <submittedName>
        <fullName evidence="2">Helix-turn-helix transcriptional regulator</fullName>
    </submittedName>
</protein>
<dbReference type="CDD" id="cd00093">
    <property type="entry name" value="HTH_XRE"/>
    <property type="match status" value="1"/>
</dbReference>
<dbReference type="SUPFAM" id="SSF47413">
    <property type="entry name" value="lambda repressor-like DNA-binding domains"/>
    <property type="match status" value="1"/>
</dbReference>
<dbReference type="InterPro" id="IPR010982">
    <property type="entry name" value="Lambda_DNA-bd_dom_sf"/>
</dbReference>
<reference evidence="2 3" key="1">
    <citation type="submission" date="2019-09" db="EMBL/GenBank/DDBJ databases">
        <title>Salinarimonas rosea gen. nov., sp. nov., a new member of the a-2 subgroup of the Proteobacteria.</title>
        <authorList>
            <person name="Liu J."/>
        </authorList>
    </citation>
    <scope>NUCLEOTIDE SEQUENCE [LARGE SCALE GENOMIC DNA]</scope>
    <source>
        <strain evidence="2 3">BN140002</strain>
    </source>
</reference>
<dbReference type="GO" id="GO:0003677">
    <property type="term" value="F:DNA binding"/>
    <property type="evidence" value="ECO:0007669"/>
    <property type="project" value="InterPro"/>
</dbReference>
<proteinExistence type="predicted"/>
<dbReference type="Gene3D" id="1.10.260.40">
    <property type="entry name" value="lambda repressor-like DNA-binding domains"/>
    <property type="match status" value="1"/>
</dbReference>
<feature type="domain" description="HTH cro/C1-type" evidence="1">
    <location>
        <begin position="17"/>
        <end position="71"/>
    </location>
</feature>
<name>A0A5B2VEF9_9HYPH</name>
<evidence type="ECO:0000313" key="2">
    <source>
        <dbReference type="EMBL" id="KAA2236812.1"/>
    </source>
</evidence>
<dbReference type="AlphaFoldDB" id="A0A5B2VEF9"/>
<evidence type="ECO:0000313" key="3">
    <source>
        <dbReference type="Proteomes" id="UP000323142"/>
    </source>
</evidence>
<dbReference type="EMBL" id="VUOA01000022">
    <property type="protein sequence ID" value="KAA2236812.1"/>
    <property type="molecule type" value="Genomic_DNA"/>
</dbReference>
<keyword evidence="3" id="KW-1185">Reference proteome</keyword>
<comment type="caution">
    <text evidence="2">The sequence shown here is derived from an EMBL/GenBank/DDBJ whole genome shotgun (WGS) entry which is preliminary data.</text>
</comment>
<dbReference type="Pfam" id="PF01381">
    <property type="entry name" value="HTH_3"/>
    <property type="match status" value="1"/>
</dbReference>
<accession>A0A5B2VEF9</accession>
<dbReference type="Proteomes" id="UP000323142">
    <property type="component" value="Unassembled WGS sequence"/>
</dbReference>